<dbReference type="EMBL" id="CP042467">
    <property type="protein sequence ID" value="QED25813.1"/>
    <property type="molecule type" value="Genomic_DNA"/>
</dbReference>
<dbReference type="FunFam" id="3.40.309.10:FF:000006">
    <property type="entry name" value="Gamma-glutamyl phosphate reductase"/>
    <property type="match status" value="1"/>
</dbReference>
<dbReference type="Gene3D" id="3.40.605.10">
    <property type="entry name" value="Aldehyde Dehydrogenase, Chain A, domain 1"/>
    <property type="match status" value="1"/>
</dbReference>
<comment type="similarity">
    <text evidence="7">Belongs to the gamma-glutamyl phosphate reductase family.</text>
</comment>
<evidence type="ECO:0000313" key="9">
    <source>
        <dbReference type="Proteomes" id="UP000321595"/>
    </source>
</evidence>
<dbReference type="OrthoDB" id="9809970at2"/>
<dbReference type="NCBIfam" id="TIGR00407">
    <property type="entry name" value="proA"/>
    <property type="match status" value="1"/>
</dbReference>
<dbReference type="InterPro" id="IPR000965">
    <property type="entry name" value="GPR_dom"/>
</dbReference>
<dbReference type="KEGG" id="bbae:FRD01_00750"/>
<evidence type="ECO:0000256" key="1">
    <source>
        <dbReference type="ARBA" id="ARBA00004985"/>
    </source>
</evidence>
<dbReference type="InterPro" id="IPR016161">
    <property type="entry name" value="Ald_DH/histidinol_DH"/>
</dbReference>
<keyword evidence="5 7" id="KW-0560">Oxidoreductase</keyword>
<dbReference type="CDD" id="cd07079">
    <property type="entry name" value="ALDH_F18-19_ProA-GPR"/>
    <property type="match status" value="1"/>
</dbReference>
<evidence type="ECO:0000256" key="7">
    <source>
        <dbReference type="HAMAP-Rule" id="MF_00412"/>
    </source>
</evidence>
<reference evidence="8 9" key="1">
    <citation type="submission" date="2019-08" db="EMBL/GenBank/DDBJ databases">
        <authorList>
            <person name="Liang Q."/>
        </authorList>
    </citation>
    <scope>NUCLEOTIDE SEQUENCE [LARGE SCALE GENOMIC DNA]</scope>
    <source>
        <strain evidence="8 9">V1718</strain>
    </source>
</reference>
<dbReference type="GO" id="GO:0050661">
    <property type="term" value="F:NADP binding"/>
    <property type="evidence" value="ECO:0007669"/>
    <property type="project" value="InterPro"/>
</dbReference>
<evidence type="ECO:0000313" key="8">
    <source>
        <dbReference type="EMBL" id="QED25813.1"/>
    </source>
</evidence>
<keyword evidence="2 7" id="KW-0028">Amino-acid biosynthesis</keyword>
<dbReference type="SUPFAM" id="SSF53720">
    <property type="entry name" value="ALDH-like"/>
    <property type="match status" value="1"/>
</dbReference>
<accession>A0A5B8XP67</accession>
<keyword evidence="4 7" id="KW-0521">NADP</keyword>
<dbReference type="RefSeq" id="WP_146956713.1">
    <property type="nucleotide sequence ID" value="NZ_CP042467.1"/>
</dbReference>
<keyword evidence="7" id="KW-0963">Cytoplasm</keyword>
<comment type="function">
    <text evidence="7">Catalyzes the NADPH-dependent reduction of L-glutamate 5-phosphate into L-glutamate 5-semialdehyde and phosphate. The product spontaneously undergoes cyclization to form 1-pyrroline-5-carboxylate.</text>
</comment>
<dbReference type="Proteomes" id="UP000321595">
    <property type="component" value="Chromosome"/>
</dbReference>
<evidence type="ECO:0000256" key="5">
    <source>
        <dbReference type="ARBA" id="ARBA00023002"/>
    </source>
</evidence>
<dbReference type="HAMAP" id="MF_00412">
    <property type="entry name" value="ProA"/>
    <property type="match status" value="1"/>
</dbReference>
<comment type="pathway">
    <text evidence="1 7">Amino-acid biosynthesis; L-proline biosynthesis; L-glutamate 5-semialdehyde from L-glutamate: step 2/2.</text>
</comment>
<dbReference type="NCBIfam" id="NF001221">
    <property type="entry name" value="PRK00197.1"/>
    <property type="match status" value="1"/>
</dbReference>
<evidence type="ECO:0000256" key="6">
    <source>
        <dbReference type="ARBA" id="ARBA00049024"/>
    </source>
</evidence>
<gene>
    <name evidence="7" type="primary">proA</name>
    <name evidence="8" type="ORF">FRD01_00750</name>
</gene>
<comment type="subcellular location">
    <subcellularLocation>
        <location evidence="7">Cytoplasm</location>
    </subcellularLocation>
</comment>
<keyword evidence="9" id="KW-1185">Reference proteome</keyword>
<evidence type="ECO:0000256" key="4">
    <source>
        <dbReference type="ARBA" id="ARBA00022857"/>
    </source>
</evidence>
<dbReference type="UniPathway" id="UPA00098">
    <property type="reaction ID" value="UER00360"/>
</dbReference>
<dbReference type="EC" id="1.2.1.41" evidence="7"/>
<evidence type="ECO:0000256" key="3">
    <source>
        <dbReference type="ARBA" id="ARBA00022650"/>
    </source>
</evidence>
<dbReference type="GO" id="GO:0005737">
    <property type="term" value="C:cytoplasm"/>
    <property type="evidence" value="ECO:0007669"/>
    <property type="project" value="UniProtKB-SubCell"/>
</dbReference>
<dbReference type="PANTHER" id="PTHR11063:SF8">
    <property type="entry name" value="DELTA-1-PYRROLINE-5-CARBOXYLATE SYNTHASE"/>
    <property type="match status" value="1"/>
</dbReference>
<dbReference type="GO" id="GO:0004350">
    <property type="term" value="F:glutamate-5-semialdehyde dehydrogenase activity"/>
    <property type="evidence" value="ECO:0007669"/>
    <property type="project" value="UniProtKB-UniRule"/>
</dbReference>
<dbReference type="InterPro" id="IPR012134">
    <property type="entry name" value="Glu-5-SA_DH"/>
</dbReference>
<dbReference type="Gene3D" id="3.40.309.10">
    <property type="entry name" value="Aldehyde Dehydrogenase, Chain A, domain 2"/>
    <property type="match status" value="1"/>
</dbReference>
<dbReference type="AlphaFoldDB" id="A0A5B8XP67"/>
<dbReference type="PIRSF" id="PIRSF000151">
    <property type="entry name" value="GPR"/>
    <property type="match status" value="1"/>
</dbReference>
<protein>
    <recommendedName>
        <fullName evidence="7">Gamma-glutamyl phosphate reductase</fullName>
        <shortName evidence="7">GPR</shortName>
        <ecNumber evidence="7">1.2.1.41</ecNumber>
    </recommendedName>
    <alternativeName>
        <fullName evidence="7">Glutamate-5-semialdehyde dehydrogenase</fullName>
    </alternativeName>
    <alternativeName>
        <fullName evidence="7">Glutamyl-gamma-semialdehyde dehydrogenase</fullName>
        <shortName evidence="7">GSA dehydrogenase</shortName>
    </alternativeName>
</protein>
<sequence>MTNPLTPQAEKIRAASRWLARASTAQKNDALIRAAESIRAATPQILEANAIDLQKSQRDQAFNDRLKLTEQRIEDMALAIEEVIQLPDPVGRVDSMWRRPNGLKVGRQRIPLGVIGIIYEARPNVTSDAAALCLKSGNAVILRGGSDAHASSKAVFEAFQAGLKASSLDPRAVDAIAFLDDTDRESVRYLLELEDYVDVIIPRGGKGLIRFVNEHSRIPVIKHDEGVCHVVVEGSAKPEMVDSIVLNAKTQRPTVCNAAECLVVLKNALDVHLARLLPKLAEAGVFLYLDETSLALAEKIGLPNSCYQSAKPEDYGKEFLSLELAVRVVDDLEDAIQHIAEFGSRHTEALLTENHSLAEAFVDAVDSSCVVINASTRFADGGQLGLGAEIGISTTRLHAYGPMGIEELTTTKFVIFGSGQVRT</sequence>
<dbReference type="InterPro" id="IPR016162">
    <property type="entry name" value="Ald_DH_N"/>
</dbReference>
<proteinExistence type="inferred from homology"/>
<dbReference type="GO" id="GO:0055129">
    <property type="term" value="P:L-proline biosynthetic process"/>
    <property type="evidence" value="ECO:0007669"/>
    <property type="project" value="UniProtKB-UniRule"/>
</dbReference>
<evidence type="ECO:0000256" key="2">
    <source>
        <dbReference type="ARBA" id="ARBA00022605"/>
    </source>
</evidence>
<organism evidence="8 9">
    <name type="scientific">Microvenator marinus</name>
    <dbReference type="NCBI Taxonomy" id="2600177"/>
    <lineage>
        <taxon>Bacteria</taxon>
        <taxon>Deltaproteobacteria</taxon>
        <taxon>Bradymonadales</taxon>
        <taxon>Microvenatoraceae</taxon>
        <taxon>Microvenator</taxon>
    </lineage>
</organism>
<name>A0A5B8XP67_9DELT</name>
<dbReference type="InterPro" id="IPR016163">
    <property type="entry name" value="Ald_DH_C"/>
</dbReference>
<keyword evidence="3 7" id="KW-0641">Proline biosynthesis</keyword>
<comment type="catalytic activity">
    <reaction evidence="6 7">
        <text>L-glutamate 5-semialdehyde + phosphate + NADP(+) = L-glutamyl 5-phosphate + NADPH + H(+)</text>
        <dbReference type="Rhea" id="RHEA:19541"/>
        <dbReference type="ChEBI" id="CHEBI:15378"/>
        <dbReference type="ChEBI" id="CHEBI:43474"/>
        <dbReference type="ChEBI" id="CHEBI:57783"/>
        <dbReference type="ChEBI" id="CHEBI:58066"/>
        <dbReference type="ChEBI" id="CHEBI:58274"/>
        <dbReference type="ChEBI" id="CHEBI:58349"/>
        <dbReference type="EC" id="1.2.1.41"/>
    </reaction>
</comment>
<dbReference type="PANTHER" id="PTHR11063">
    <property type="entry name" value="GLUTAMATE SEMIALDEHYDE DEHYDROGENASE"/>
    <property type="match status" value="1"/>
</dbReference>